<keyword evidence="2" id="KW-1003">Cell membrane</keyword>
<comment type="caution">
    <text evidence="11">The sequence shown here is derived from an EMBL/GenBank/DDBJ whole genome shotgun (WGS) entry which is preliminary data.</text>
</comment>
<dbReference type="Proteomes" id="UP000824220">
    <property type="component" value="Unassembled WGS sequence"/>
</dbReference>
<feature type="compositionally biased region" description="Basic and acidic residues" evidence="8">
    <location>
        <begin position="24"/>
        <end position="36"/>
    </location>
</feature>
<dbReference type="PROSITE" id="PS51779">
    <property type="entry name" value="POTRA"/>
    <property type="match status" value="1"/>
</dbReference>
<keyword evidence="7" id="KW-0131">Cell cycle</keyword>
<dbReference type="InterPro" id="IPR005548">
    <property type="entry name" value="Cell_div_FtsQ/DivIB_C"/>
</dbReference>
<dbReference type="PANTHER" id="PTHR37820">
    <property type="entry name" value="CELL DIVISION PROTEIN DIVIB"/>
    <property type="match status" value="1"/>
</dbReference>
<keyword evidence="5 9" id="KW-1133">Transmembrane helix</keyword>
<evidence type="ECO:0000256" key="3">
    <source>
        <dbReference type="ARBA" id="ARBA00022618"/>
    </source>
</evidence>
<dbReference type="PANTHER" id="PTHR37820:SF1">
    <property type="entry name" value="CELL DIVISION PROTEIN FTSQ"/>
    <property type="match status" value="1"/>
</dbReference>
<gene>
    <name evidence="11" type="ORF">H9800_09040</name>
</gene>
<evidence type="ECO:0000256" key="4">
    <source>
        <dbReference type="ARBA" id="ARBA00022692"/>
    </source>
</evidence>
<reference evidence="11" key="1">
    <citation type="journal article" date="2021" name="PeerJ">
        <title>Extensive microbial diversity within the chicken gut microbiome revealed by metagenomics and culture.</title>
        <authorList>
            <person name="Gilroy R."/>
            <person name="Ravi A."/>
            <person name="Getino M."/>
            <person name="Pursley I."/>
            <person name="Horton D.L."/>
            <person name="Alikhan N.F."/>
            <person name="Baker D."/>
            <person name="Gharbi K."/>
            <person name="Hall N."/>
            <person name="Watson M."/>
            <person name="Adriaenssens E.M."/>
            <person name="Foster-Nyarko E."/>
            <person name="Jarju S."/>
            <person name="Secka A."/>
            <person name="Antonio M."/>
            <person name="Oren A."/>
            <person name="Chaudhuri R.R."/>
            <person name="La Ragione R."/>
            <person name="Hildebrand F."/>
            <person name="Pallen M.J."/>
        </authorList>
    </citation>
    <scope>NUCLEOTIDE SEQUENCE</scope>
    <source>
        <strain evidence="11">ChiHjej8B7-3636</strain>
    </source>
</reference>
<dbReference type="EMBL" id="DXAM01000128">
    <property type="protein sequence ID" value="HJA04986.1"/>
    <property type="molecule type" value="Genomic_DNA"/>
</dbReference>
<evidence type="ECO:0000313" key="12">
    <source>
        <dbReference type="Proteomes" id="UP000824220"/>
    </source>
</evidence>
<keyword evidence="3" id="KW-0132">Cell division</keyword>
<organism evidence="11 12">
    <name type="scientific">Candidatus Microbacterium stercoravium</name>
    <dbReference type="NCBI Taxonomy" id="2838697"/>
    <lineage>
        <taxon>Bacteria</taxon>
        <taxon>Bacillati</taxon>
        <taxon>Actinomycetota</taxon>
        <taxon>Actinomycetes</taxon>
        <taxon>Micrococcales</taxon>
        <taxon>Microbacteriaceae</taxon>
        <taxon>Microbacterium</taxon>
    </lineage>
</organism>
<sequence>MKRPTPIPPRQAPPAPEENDFASEEQHDEAPVRERLASMLPFGRSKSDDDQVDAAEESADEGDAGRFGMWRLALRRRRAERAEVRRFTARSRRRKIVWLSSVGAVLLLAVGTVGAAYSPLFAVERIEVVGVASLDVDAVEESLQGQKGRPLPLVDRDEIRAALTSFPLVETYAIEPRPPHDLVVRIVERTPVAVFSTDAGFTTVDAAGVALDTADAQPEGLPVAEVDDGPHSEAFAEIGQVLRALPDDLAQRISTIRATSPEDVSFDLPDGGGVTVVWGSAGDTAEKMEILSAAFEATPPDTVSTYDVSSSGVLVVQ</sequence>
<comment type="subcellular location">
    <subcellularLocation>
        <location evidence="1">Membrane</location>
    </subcellularLocation>
</comment>
<evidence type="ECO:0000259" key="10">
    <source>
        <dbReference type="PROSITE" id="PS51779"/>
    </source>
</evidence>
<feature type="compositionally biased region" description="Pro residues" evidence="8">
    <location>
        <begin position="1"/>
        <end position="16"/>
    </location>
</feature>
<dbReference type="GO" id="GO:0051301">
    <property type="term" value="P:cell division"/>
    <property type="evidence" value="ECO:0007669"/>
    <property type="project" value="UniProtKB-KW"/>
</dbReference>
<dbReference type="InterPro" id="IPR034746">
    <property type="entry name" value="POTRA"/>
</dbReference>
<keyword evidence="4 9" id="KW-0812">Transmembrane</keyword>
<evidence type="ECO:0000256" key="9">
    <source>
        <dbReference type="SAM" id="Phobius"/>
    </source>
</evidence>
<evidence type="ECO:0000256" key="1">
    <source>
        <dbReference type="ARBA" id="ARBA00004370"/>
    </source>
</evidence>
<evidence type="ECO:0000313" key="11">
    <source>
        <dbReference type="EMBL" id="HJA04986.1"/>
    </source>
</evidence>
<evidence type="ECO:0000256" key="8">
    <source>
        <dbReference type="SAM" id="MobiDB-lite"/>
    </source>
</evidence>
<evidence type="ECO:0000256" key="2">
    <source>
        <dbReference type="ARBA" id="ARBA00022475"/>
    </source>
</evidence>
<evidence type="ECO:0000256" key="5">
    <source>
        <dbReference type="ARBA" id="ARBA00022989"/>
    </source>
</evidence>
<dbReference type="GO" id="GO:0005886">
    <property type="term" value="C:plasma membrane"/>
    <property type="evidence" value="ECO:0007669"/>
    <property type="project" value="TreeGrafter"/>
</dbReference>
<keyword evidence="6 9" id="KW-0472">Membrane</keyword>
<dbReference type="InterPro" id="IPR013685">
    <property type="entry name" value="POTRA_FtsQ_type"/>
</dbReference>
<dbReference type="Gene3D" id="3.10.20.310">
    <property type="entry name" value="membrane protein fhac"/>
    <property type="match status" value="1"/>
</dbReference>
<feature type="region of interest" description="Disordered" evidence="8">
    <location>
        <begin position="1"/>
        <end position="60"/>
    </location>
</feature>
<dbReference type="InterPro" id="IPR050487">
    <property type="entry name" value="FtsQ_DivIB"/>
</dbReference>
<protein>
    <submittedName>
        <fullName evidence="11">FtsQ-type POTRA domain-containing protein</fullName>
    </submittedName>
</protein>
<accession>A0A9D2H7J9</accession>
<evidence type="ECO:0000256" key="7">
    <source>
        <dbReference type="ARBA" id="ARBA00023306"/>
    </source>
</evidence>
<feature type="compositionally biased region" description="Acidic residues" evidence="8">
    <location>
        <begin position="50"/>
        <end position="60"/>
    </location>
</feature>
<dbReference type="AlphaFoldDB" id="A0A9D2H7J9"/>
<reference evidence="11" key="2">
    <citation type="submission" date="2021-04" db="EMBL/GenBank/DDBJ databases">
        <authorList>
            <person name="Gilroy R."/>
        </authorList>
    </citation>
    <scope>NUCLEOTIDE SEQUENCE</scope>
    <source>
        <strain evidence="11">ChiHjej8B7-3636</strain>
    </source>
</reference>
<name>A0A9D2H7J9_9MICO</name>
<dbReference type="Pfam" id="PF08478">
    <property type="entry name" value="POTRA_1"/>
    <property type="match status" value="1"/>
</dbReference>
<proteinExistence type="predicted"/>
<dbReference type="Pfam" id="PF03799">
    <property type="entry name" value="FtsQ_DivIB_C"/>
    <property type="match status" value="1"/>
</dbReference>
<feature type="transmembrane region" description="Helical" evidence="9">
    <location>
        <begin position="96"/>
        <end position="117"/>
    </location>
</feature>
<feature type="domain" description="POTRA" evidence="10">
    <location>
        <begin position="121"/>
        <end position="189"/>
    </location>
</feature>
<evidence type="ECO:0000256" key="6">
    <source>
        <dbReference type="ARBA" id="ARBA00023136"/>
    </source>
</evidence>